<dbReference type="GO" id="GO:0005829">
    <property type="term" value="C:cytosol"/>
    <property type="evidence" value="ECO:0007669"/>
    <property type="project" value="TreeGrafter"/>
</dbReference>
<dbReference type="SMART" id="SM00935">
    <property type="entry name" value="OmpH"/>
    <property type="match status" value="1"/>
</dbReference>
<proteinExistence type="inferred from homology"/>
<feature type="coiled-coil region" evidence="3">
    <location>
        <begin position="56"/>
        <end position="102"/>
    </location>
</feature>
<evidence type="ECO:0000313" key="5">
    <source>
        <dbReference type="EMBL" id="ERJ59700.1"/>
    </source>
</evidence>
<dbReference type="Proteomes" id="UP000016584">
    <property type="component" value="Unassembled WGS sequence"/>
</dbReference>
<evidence type="ECO:0000256" key="4">
    <source>
        <dbReference type="SAM" id="SignalP"/>
    </source>
</evidence>
<evidence type="ECO:0000313" key="6">
    <source>
        <dbReference type="Proteomes" id="UP000016584"/>
    </source>
</evidence>
<dbReference type="GO" id="GO:0050821">
    <property type="term" value="P:protein stabilization"/>
    <property type="evidence" value="ECO:0007669"/>
    <property type="project" value="TreeGrafter"/>
</dbReference>
<dbReference type="PATRIC" id="fig|1346330.5.peg.1862"/>
<dbReference type="eggNOG" id="COG2825">
    <property type="taxonomic scope" value="Bacteria"/>
</dbReference>
<comment type="caution">
    <text evidence="5">The sequence shown here is derived from an EMBL/GenBank/DDBJ whole genome shotgun (WGS) entry which is preliminary data.</text>
</comment>
<dbReference type="STRING" id="1346330.M472_13045"/>
<dbReference type="PANTHER" id="PTHR35089">
    <property type="entry name" value="CHAPERONE PROTEIN SKP"/>
    <property type="match status" value="1"/>
</dbReference>
<reference evidence="5 6" key="1">
    <citation type="journal article" date="2013" name="Genome Announc.">
        <title>The Draft Genome Sequence of Sphingomonas paucimobilis Strain HER1398 (Proteobacteria), Host to the Giant PAU Phage, Indicates That It Is a Member of the Genus Sphingobacterium (Bacteroidetes).</title>
        <authorList>
            <person name="White R.A.III."/>
            <person name="Suttle C.A."/>
        </authorList>
    </citation>
    <scope>NUCLEOTIDE SEQUENCE [LARGE SCALE GENOMIC DNA]</scope>
    <source>
        <strain evidence="5 6">HER1398</strain>
    </source>
</reference>
<evidence type="ECO:0008006" key="7">
    <source>
        <dbReference type="Google" id="ProtNLM"/>
    </source>
</evidence>
<dbReference type="Pfam" id="PF03938">
    <property type="entry name" value="OmpH"/>
    <property type="match status" value="1"/>
</dbReference>
<sequence length="180" mass="19827">MKRMKNLVKGAILAVGLFAGVQVASAQQKIGHIDADQVFQATAEFKTAQEQLKVLGDAKQKELEGMYAELQKKEKEANDLMLNQSEANKAETQTKLQTIGQEFQQMQTRVQEVQKVAQEDLGKKQQELMAPIQTKLMNAISTVAKEKGYAYIFDIGSGAALYYQGGEDVTEAVKAKLGVK</sequence>
<evidence type="ECO:0000256" key="2">
    <source>
        <dbReference type="ARBA" id="ARBA00022729"/>
    </source>
</evidence>
<dbReference type="SUPFAM" id="SSF111384">
    <property type="entry name" value="OmpH-like"/>
    <property type="match status" value="1"/>
</dbReference>
<dbReference type="Gene3D" id="3.30.910.20">
    <property type="entry name" value="Skp domain"/>
    <property type="match status" value="1"/>
</dbReference>
<feature type="signal peptide" evidence="4">
    <location>
        <begin position="1"/>
        <end position="26"/>
    </location>
</feature>
<evidence type="ECO:0000256" key="1">
    <source>
        <dbReference type="ARBA" id="ARBA00009091"/>
    </source>
</evidence>
<dbReference type="InterPro" id="IPR024930">
    <property type="entry name" value="Skp_dom_sf"/>
</dbReference>
<dbReference type="GO" id="GO:0051082">
    <property type="term" value="F:unfolded protein binding"/>
    <property type="evidence" value="ECO:0007669"/>
    <property type="project" value="InterPro"/>
</dbReference>
<dbReference type="PANTHER" id="PTHR35089:SF1">
    <property type="entry name" value="CHAPERONE PROTEIN SKP"/>
    <property type="match status" value="1"/>
</dbReference>
<name>U2HWQ3_9SPHI</name>
<dbReference type="InterPro" id="IPR005632">
    <property type="entry name" value="Chaperone_Skp"/>
</dbReference>
<comment type="similarity">
    <text evidence="1">Belongs to the Skp family.</text>
</comment>
<gene>
    <name evidence="5" type="ORF">M472_13045</name>
</gene>
<accession>U2HWQ3</accession>
<evidence type="ECO:0000256" key="3">
    <source>
        <dbReference type="SAM" id="Coils"/>
    </source>
</evidence>
<keyword evidence="6" id="KW-1185">Reference proteome</keyword>
<dbReference type="EMBL" id="ATDL01000014">
    <property type="protein sequence ID" value="ERJ59700.1"/>
    <property type="molecule type" value="Genomic_DNA"/>
</dbReference>
<keyword evidence="3" id="KW-0175">Coiled coil</keyword>
<dbReference type="AlphaFoldDB" id="U2HWQ3"/>
<keyword evidence="2 4" id="KW-0732">Signal</keyword>
<protein>
    <recommendedName>
        <fullName evidence="7">Molecular chaperone Skp</fullName>
    </recommendedName>
</protein>
<feature type="chain" id="PRO_5004629402" description="Molecular chaperone Skp" evidence="4">
    <location>
        <begin position="27"/>
        <end position="180"/>
    </location>
</feature>
<organism evidence="5 6">
    <name type="scientific">Sphingobacterium paucimobilis HER1398</name>
    <dbReference type="NCBI Taxonomy" id="1346330"/>
    <lineage>
        <taxon>Bacteria</taxon>
        <taxon>Pseudomonadati</taxon>
        <taxon>Bacteroidota</taxon>
        <taxon>Sphingobacteriia</taxon>
        <taxon>Sphingobacteriales</taxon>
        <taxon>Sphingobacteriaceae</taxon>
        <taxon>Sphingobacterium</taxon>
    </lineage>
</organism>